<reference evidence="5" key="1">
    <citation type="submission" date="2007-10" db="EMBL/GenBank/DDBJ databases">
        <title>Complete genome of Alkaliphilus oremlandii OhILAs.</title>
        <authorList>
            <person name="Copeland A."/>
            <person name="Lucas S."/>
            <person name="Lapidus A."/>
            <person name="Barry K."/>
            <person name="Detter J.C."/>
            <person name="Glavina del Rio T."/>
            <person name="Hammon N."/>
            <person name="Israni S."/>
            <person name="Dalin E."/>
            <person name="Tice H."/>
            <person name="Pitluck S."/>
            <person name="Chain P."/>
            <person name="Malfatti S."/>
            <person name="Shin M."/>
            <person name="Vergez L."/>
            <person name="Schmutz J."/>
            <person name="Larimer F."/>
            <person name="Land M."/>
            <person name="Hauser L."/>
            <person name="Kyrpides N."/>
            <person name="Mikhailova N."/>
            <person name="Stolz J.F."/>
            <person name="Dawson A."/>
            <person name="Fisher E."/>
            <person name="Crable B."/>
            <person name="Perera E."/>
            <person name="Lisak J."/>
            <person name="Ranganathan M."/>
            <person name="Basu P."/>
            <person name="Richardson P."/>
        </authorList>
    </citation>
    <scope>NUCLEOTIDE SEQUENCE [LARGE SCALE GENOMIC DNA]</scope>
    <source>
        <strain evidence="5">OhILAs</strain>
    </source>
</reference>
<dbReference type="InterPro" id="IPR013560">
    <property type="entry name" value="DUF1722"/>
</dbReference>
<protein>
    <submittedName>
        <fullName evidence="4">UV-endonuclease UvdE</fullName>
    </submittedName>
</protein>
<dbReference type="EMBL" id="CP000853">
    <property type="protein sequence ID" value="ABW18326.1"/>
    <property type="molecule type" value="Genomic_DNA"/>
</dbReference>
<dbReference type="AlphaFoldDB" id="A8MEJ7"/>
<dbReference type="PANTHER" id="PTHR31290:SF5">
    <property type="entry name" value="UV-DAMAGE ENDONUCLEASE"/>
    <property type="match status" value="1"/>
</dbReference>
<dbReference type="STRING" id="350688.Clos_0775"/>
<dbReference type="Proteomes" id="UP000000269">
    <property type="component" value="Chromosome"/>
</dbReference>
<accession>A8MEJ7</accession>
<keyword evidence="4" id="KW-0540">Nuclease</keyword>
<dbReference type="InterPro" id="IPR004601">
    <property type="entry name" value="UvdE"/>
</dbReference>
<keyword evidence="4" id="KW-0378">Hydrolase</keyword>
<dbReference type="OrthoDB" id="9782576at2"/>
<evidence type="ECO:0000313" key="5">
    <source>
        <dbReference type="Proteomes" id="UP000000269"/>
    </source>
</evidence>
<evidence type="ECO:0000259" key="3">
    <source>
        <dbReference type="Pfam" id="PF08349"/>
    </source>
</evidence>
<dbReference type="GO" id="GO:0006289">
    <property type="term" value="P:nucleotide-excision repair"/>
    <property type="evidence" value="ECO:0007669"/>
    <property type="project" value="InterPro"/>
</dbReference>
<dbReference type="Gene3D" id="3.20.20.150">
    <property type="entry name" value="Divalent-metal-dependent TIM barrel enzymes"/>
    <property type="match status" value="1"/>
</dbReference>
<dbReference type="eggNOG" id="COG4294">
    <property type="taxonomic scope" value="Bacteria"/>
</dbReference>
<name>A8MEJ7_ALKOO</name>
<organism evidence="4 5">
    <name type="scientific">Alkaliphilus oremlandii (strain OhILAs)</name>
    <name type="common">Clostridium oremlandii (strain OhILAs)</name>
    <dbReference type="NCBI Taxonomy" id="350688"/>
    <lineage>
        <taxon>Bacteria</taxon>
        <taxon>Bacillati</taxon>
        <taxon>Bacillota</taxon>
        <taxon>Clostridia</taxon>
        <taxon>Peptostreptococcales</taxon>
        <taxon>Natronincolaceae</taxon>
        <taxon>Alkaliphilus</taxon>
    </lineage>
</organism>
<keyword evidence="2" id="KW-0234">DNA repair</keyword>
<dbReference type="Pfam" id="PF08349">
    <property type="entry name" value="DUF1722"/>
    <property type="match status" value="1"/>
</dbReference>
<dbReference type="NCBIfam" id="TIGR00629">
    <property type="entry name" value="uvde"/>
    <property type="match status" value="1"/>
</dbReference>
<evidence type="ECO:0000256" key="1">
    <source>
        <dbReference type="ARBA" id="ARBA00022763"/>
    </source>
</evidence>
<dbReference type="GO" id="GO:0009411">
    <property type="term" value="P:response to UV"/>
    <property type="evidence" value="ECO:0007669"/>
    <property type="project" value="InterPro"/>
</dbReference>
<keyword evidence="4" id="KW-0255">Endonuclease</keyword>
<gene>
    <name evidence="4" type="ordered locus">Clos_0775</name>
</gene>
<keyword evidence="1" id="KW-0227">DNA damage</keyword>
<dbReference type="GO" id="GO:0004519">
    <property type="term" value="F:endonuclease activity"/>
    <property type="evidence" value="ECO:0007669"/>
    <property type="project" value="UniProtKB-KW"/>
</dbReference>
<dbReference type="eggNOG" id="COG3272">
    <property type="taxonomic scope" value="Bacteria"/>
</dbReference>
<feature type="domain" description="DUF1722" evidence="3">
    <location>
        <begin position="307"/>
        <end position="415"/>
    </location>
</feature>
<proteinExistence type="predicted"/>
<keyword evidence="5" id="KW-1185">Reference proteome</keyword>
<dbReference type="KEGG" id="aoe:Clos_0775"/>
<evidence type="ECO:0000313" key="4">
    <source>
        <dbReference type="EMBL" id="ABW18326.1"/>
    </source>
</evidence>
<evidence type="ECO:0000256" key="2">
    <source>
        <dbReference type="ARBA" id="ARBA00023204"/>
    </source>
</evidence>
<dbReference type="HOGENOM" id="CLU_017168_0_0_9"/>
<sequence>MSIGYACKLIGVPNTDMKACTLKNASDERLTELMEHNINSLSNIIDYNIRNNIRLFRISSDLIPFGSSEFNHIKWWEVFQKELIYIGGKIKNSGMRVSMHPGQYTVLNSNKIEVVKKAVDDLIYHTRILDSMELNQEHKIVIHIGGAYDSKILSKERFVKNYKTLPEEVKKRLIIENDDKIYTIEEVLSIGIENNIPVVFDNLHNEINAPEIKRSEIDWINKCRDTWKKEDGTQKIHYSQQAEGKRTGSHSNFIAINEFMNFYNTIDKDIDIMLEVKDKNLSCIKCINCTTPHLKISRLEEEWSKYKYTVLEKSHNKYLQIRQHLKNKNNISPNTFYTLLEESLKSDGNKGSQLNSILHVWGYFKSSTSYKEKENFFRDLEKFETNQIGINAVKKHLKKLSEKYNSKYLLSSYYFYI</sequence>
<dbReference type="Pfam" id="PF03851">
    <property type="entry name" value="UvdE"/>
    <property type="match status" value="1"/>
</dbReference>
<dbReference type="RefSeq" id="WP_012158638.1">
    <property type="nucleotide sequence ID" value="NC_009922.1"/>
</dbReference>
<dbReference type="PANTHER" id="PTHR31290">
    <property type="entry name" value="UV-DAMAGE ENDONUCLEASE"/>
    <property type="match status" value="1"/>
</dbReference>